<dbReference type="AlphaFoldDB" id="A0A084JNB6"/>
<evidence type="ECO:0000256" key="2">
    <source>
        <dbReference type="ARBA" id="ARBA00022475"/>
    </source>
</evidence>
<keyword evidence="4 6" id="KW-1133">Transmembrane helix</keyword>
<dbReference type="Gene3D" id="6.10.340.10">
    <property type="match status" value="1"/>
</dbReference>
<dbReference type="PANTHER" id="PTHR34220">
    <property type="entry name" value="SENSOR HISTIDINE KINASE YPDA"/>
    <property type="match status" value="1"/>
</dbReference>
<feature type="domain" description="Signal transduction histidine kinase internal region" evidence="9">
    <location>
        <begin position="372"/>
        <end position="449"/>
    </location>
</feature>
<dbReference type="InterPro" id="IPR010559">
    <property type="entry name" value="Sig_transdc_His_kin_internal"/>
</dbReference>
<feature type="domain" description="Cache" evidence="8">
    <location>
        <begin position="47"/>
        <end position="267"/>
    </location>
</feature>
<feature type="transmembrane region" description="Helical" evidence="6">
    <location>
        <begin position="21"/>
        <end position="37"/>
    </location>
</feature>
<dbReference type="STRING" id="29354.IO98_09035"/>
<evidence type="ECO:0000259" key="8">
    <source>
        <dbReference type="Pfam" id="PF02743"/>
    </source>
</evidence>
<dbReference type="GO" id="GO:0000155">
    <property type="term" value="F:phosphorelay sensor kinase activity"/>
    <property type="evidence" value="ECO:0007669"/>
    <property type="project" value="InterPro"/>
</dbReference>
<accession>A0A084JNB6</accession>
<comment type="subcellular location">
    <subcellularLocation>
        <location evidence="1">Cell membrane</location>
        <topology evidence="1">Multi-pass membrane protein</topology>
    </subcellularLocation>
</comment>
<dbReference type="InterPro" id="IPR003594">
    <property type="entry name" value="HATPase_dom"/>
</dbReference>
<evidence type="ECO:0008006" key="12">
    <source>
        <dbReference type="Google" id="ProtNLM"/>
    </source>
</evidence>
<evidence type="ECO:0000313" key="11">
    <source>
        <dbReference type="Proteomes" id="UP000028525"/>
    </source>
</evidence>
<evidence type="ECO:0000259" key="7">
    <source>
        <dbReference type="Pfam" id="PF02518"/>
    </source>
</evidence>
<keyword evidence="2" id="KW-1003">Cell membrane</keyword>
<protein>
    <recommendedName>
        <fullName evidence="12">Histidine kinase</fullName>
    </recommendedName>
</protein>
<dbReference type="Proteomes" id="UP000028525">
    <property type="component" value="Unassembled WGS sequence"/>
</dbReference>
<name>A0A084JNB6_9FIRM</name>
<keyword evidence="5 6" id="KW-0472">Membrane</keyword>
<dbReference type="OrthoDB" id="9809348at2"/>
<dbReference type="EMBL" id="JPME01000011">
    <property type="protein sequence ID" value="KEZ90450.1"/>
    <property type="molecule type" value="Genomic_DNA"/>
</dbReference>
<feature type="domain" description="Histidine kinase/HSP90-like ATPase" evidence="7">
    <location>
        <begin position="468"/>
        <end position="563"/>
    </location>
</feature>
<evidence type="ECO:0000256" key="3">
    <source>
        <dbReference type="ARBA" id="ARBA00022692"/>
    </source>
</evidence>
<keyword evidence="3 6" id="KW-0812">Transmembrane</keyword>
<keyword evidence="11" id="KW-1185">Reference proteome</keyword>
<organism evidence="10 11">
    <name type="scientific">Lacrimispora celerecrescens</name>
    <dbReference type="NCBI Taxonomy" id="29354"/>
    <lineage>
        <taxon>Bacteria</taxon>
        <taxon>Bacillati</taxon>
        <taxon>Bacillota</taxon>
        <taxon>Clostridia</taxon>
        <taxon>Lachnospirales</taxon>
        <taxon>Lachnospiraceae</taxon>
        <taxon>Lacrimispora</taxon>
    </lineage>
</organism>
<evidence type="ECO:0000256" key="6">
    <source>
        <dbReference type="SAM" id="Phobius"/>
    </source>
</evidence>
<gene>
    <name evidence="10" type="ORF">IO98_09035</name>
</gene>
<sequence length="573" mass="65588">MKAQKITSINSRFFRSMFQTLLLFIIILLISTSVVFYKHTLALETNSAIRQLDYISNQLDYYLASVNNYSKTIITDKSVQAIVSKFNNNNKEFNAIDQMNIKTEINHIIQSTPFIHSVSIYSPEHALIATTEIYPYPLNLRNTSASDRKIWIPEIKYSNKERDTEIHVLSLMLPFYSSSTGTMLGYVEIAIPESTISDIYKDNASNFSRLFIVDSDGNVQSSDGSIPLMRRYEDVKKLNYINRSNYKLTKNTIVFSEHFPELNWYLVNEINLLYFLQPTFTTLGISIIMALLCIIACLNVSRKVSRTITSPIYQLISHTQRVKEGEWIPVNESYNDSDIGLLFEEFNSMIIAQKKLKNDLLNSEKMKNKVALDLLQQQVNPHFLYNTLDNICSLAEIDEKETLIDLVMNLSAFYRQGLSNGHTHITVKEELAVTEAYLRIMKVRYYNRFDFHITCDSSISGYPCLKLLLQPIVENSIYHGIKELNGKGQLDILVTETPDSILFTIRDNGIGIREEDYESIWATGNTHFGIKNIHQRIQLYYGSEYGLTIANHPQGGCISTITIGKKEVTTDAT</sequence>
<evidence type="ECO:0000256" key="5">
    <source>
        <dbReference type="ARBA" id="ARBA00023136"/>
    </source>
</evidence>
<dbReference type="SUPFAM" id="SSF55874">
    <property type="entry name" value="ATPase domain of HSP90 chaperone/DNA topoisomerase II/histidine kinase"/>
    <property type="match status" value="1"/>
</dbReference>
<evidence type="ECO:0000313" key="10">
    <source>
        <dbReference type="EMBL" id="KEZ90450.1"/>
    </source>
</evidence>
<dbReference type="PANTHER" id="PTHR34220:SF7">
    <property type="entry name" value="SENSOR HISTIDINE KINASE YPDA"/>
    <property type="match status" value="1"/>
</dbReference>
<dbReference type="RefSeq" id="WP_051835133.1">
    <property type="nucleotide sequence ID" value="NZ_JPME01000011.1"/>
</dbReference>
<evidence type="ECO:0000259" key="9">
    <source>
        <dbReference type="Pfam" id="PF06580"/>
    </source>
</evidence>
<dbReference type="GO" id="GO:0005886">
    <property type="term" value="C:plasma membrane"/>
    <property type="evidence" value="ECO:0007669"/>
    <property type="project" value="UniProtKB-SubCell"/>
</dbReference>
<reference evidence="10 11" key="1">
    <citation type="submission" date="2014-07" db="EMBL/GenBank/DDBJ databases">
        <title>Draft genome of Clostridium celerecrescens 152B isolated from sediments associated with methane hydrate from Krishna Godavari basin.</title>
        <authorList>
            <person name="Honkalas V.S."/>
            <person name="Dabir A.P."/>
            <person name="Arora P."/>
            <person name="Dhakephalkar P.K."/>
        </authorList>
    </citation>
    <scope>NUCLEOTIDE SEQUENCE [LARGE SCALE GENOMIC DNA]</scope>
    <source>
        <strain evidence="10 11">152B</strain>
    </source>
</reference>
<evidence type="ECO:0000256" key="1">
    <source>
        <dbReference type="ARBA" id="ARBA00004651"/>
    </source>
</evidence>
<dbReference type="Pfam" id="PF06580">
    <property type="entry name" value="His_kinase"/>
    <property type="match status" value="1"/>
</dbReference>
<evidence type="ECO:0000256" key="4">
    <source>
        <dbReference type="ARBA" id="ARBA00022989"/>
    </source>
</evidence>
<dbReference type="InterPro" id="IPR050640">
    <property type="entry name" value="Bact_2-comp_sensor_kinase"/>
</dbReference>
<proteinExistence type="predicted"/>
<dbReference type="Gene3D" id="3.30.565.10">
    <property type="entry name" value="Histidine kinase-like ATPase, C-terminal domain"/>
    <property type="match status" value="1"/>
</dbReference>
<dbReference type="InterPro" id="IPR033479">
    <property type="entry name" value="dCache_1"/>
</dbReference>
<feature type="transmembrane region" description="Helical" evidence="6">
    <location>
        <begin position="280"/>
        <end position="300"/>
    </location>
</feature>
<dbReference type="Pfam" id="PF02518">
    <property type="entry name" value="HATPase_c"/>
    <property type="match status" value="1"/>
</dbReference>
<dbReference type="Pfam" id="PF02743">
    <property type="entry name" value="dCache_1"/>
    <property type="match status" value="1"/>
</dbReference>
<comment type="caution">
    <text evidence="10">The sequence shown here is derived from an EMBL/GenBank/DDBJ whole genome shotgun (WGS) entry which is preliminary data.</text>
</comment>
<dbReference type="InterPro" id="IPR036890">
    <property type="entry name" value="HATPase_C_sf"/>
</dbReference>